<keyword evidence="3" id="KW-1185">Reference proteome</keyword>
<dbReference type="AlphaFoldDB" id="A0AAN1X882"/>
<dbReference type="KEGG" id="seme:MIZ01_0501"/>
<accession>A0AAN1X882</accession>
<proteinExistence type="predicted"/>
<evidence type="ECO:0000313" key="2">
    <source>
        <dbReference type="EMBL" id="BCK86735.1"/>
    </source>
</evidence>
<reference evidence="2 3" key="1">
    <citation type="journal article" date="2022" name="Int. J. Syst. Evol. Microbiol.">
        <title>&lt;i&gt;Sideroxyarcus emersonii&lt;/i&gt; gen. nov. sp. nov., a neutrophilic, microaerobic iron- and thiosulfate-oxidizing bacterium isolated from iron-rich wetland sediment.</title>
        <authorList>
            <person name="Kato S."/>
            <person name="Itoh T."/>
            <person name="Iino T."/>
            <person name="Ohkuma M."/>
        </authorList>
    </citation>
    <scope>NUCLEOTIDE SEQUENCE [LARGE SCALE GENOMIC DNA]</scope>
    <source>
        <strain evidence="2 3">MIZ01</strain>
    </source>
</reference>
<sequence length="652" mass="73545">MKILALGALWVPYIRDNWFDAIRHVLGDDAVCINAGPLLAGKEKHAGQPEGYHCAYIYDLLRREKFDYLFFYHDWIFGDFPDVFFEKVRLAGIRTVAFHPDDEPEHWYTRNAGYDHHFDVVASHSTAGVARRQQSGWGNRAMYLPWGYNHRSCYAIPDSRKRYDVVFIGKHKVNDALGKVHVEDGAQREQVLVRLAEACASRGWTFRVFGFGWDQHPQLKHYAGGVPSQEEMVRIYNETRVVFNPAWSSDGNPLAVQTKLRHFEVPGCGAFQITNENPELARLFVSDEEIVFYSTDDDLLKKVEQYVSDDTRREQIAAAGYARALREHTLDHRVQSLFRHVDSVYPAQAPVPSQHIRVKTLELKDKAALAELRRQLDRDESPLDNADWVHIVAGSFLQATTDYSVLEPFFRNTPNEILAVGTYIDFAGLASNPLQPKLIESGSCVLAGDINVLDFNFPLLEEQGGCFTGFRREEFARLLVNYLAPRRRVHDLLDTFSTGTLEAIHQLNAVPTGRIVTEILLQVPKGNPHRIGMRNAEYVRRLQVLLPRFAAQHWRVVIYGISGMGEVALELAENTPGLELQAIVDRSLKVSSFNGTPVVTAAQLTELHPDVVILTAGASGASIYSSIAHLEASTCILPLYDLNHPVWSVVYG</sequence>
<evidence type="ECO:0000259" key="1">
    <source>
        <dbReference type="Pfam" id="PF13524"/>
    </source>
</evidence>
<gene>
    <name evidence="2" type="ORF">MIZ01_0501</name>
</gene>
<dbReference type="Proteomes" id="UP001320326">
    <property type="component" value="Chromosome"/>
</dbReference>
<evidence type="ECO:0000313" key="3">
    <source>
        <dbReference type="Proteomes" id="UP001320326"/>
    </source>
</evidence>
<feature type="domain" description="Spore protein YkvP/CgeB glycosyl transferase-like" evidence="1">
    <location>
        <begin position="196"/>
        <end position="337"/>
    </location>
</feature>
<dbReference type="Pfam" id="PF13524">
    <property type="entry name" value="Glyco_trans_1_2"/>
    <property type="match status" value="1"/>
</dbReference>
<protein>
    <recommendedName>
        <fullName evidence="1">Spore protein YkvP/CgeB glycosyl transferase-like domain-containing protein</fullName>
    </recommendedName>
</protein>
<dbReference type="EMBL" id="AP023423">
    <property type="protein sequence ID" value="BCK86735.1"/>
    <property type="molecule type" value="Genomic_DNA"/>
</dbReference>
<dbReference type="SUPFAM" id="SSF53756">
    <property type="entry name" value="UDP-Glycosyltransferase/glycogen phosphorylase"/>
    <property type="match status" value="1"/>
</dbReference>
<organism evidence="2 3">
    <name type="scientific">Sideroxyarcus emersonii</name>
    <dbReference type="NCBI Taxonomy" id="2764705"/>
    <lineage>
        <taxon>Bacteria</taxon>
        <taxon>Pseudomonadati</taxon>
        <taxon>Pseudomonadota</taxon>
        <taxon>Betaproteobacteria</taxon>
        <taxon>Nitrosomonadales</taxon>
        <taxon>Gallionellaceae</taxon>
        <taxon>Sideroxyarcus</taxon>
    </lineage>
</organism>
<dbReference type="InterPro" id="IPR055259">
    <property type="entry name" value="YkvP/CgeB_Glyco_trans-like"/>
</dbReference>
<name>A0AAN1X882_9PROT</name>
<dbReference type="Gene3D" id="3.40.50.2000">
    <property type="entry name" value="Glycogen Phosphorylase B"/>
    <property type="match status" value="1"/>
</dbReference>
<dbReference type="RefSeq" id="WP_237247900.1">
    <property type="nucleotide sequence ID" value="NZ_AP023423.1"/>
</dbReference>